<dbReference type="PANTHER" id="PTHR22775:SF3">
    <property type="entry name" value="SORTING NEXIN-13"/>
    <property type="match status" value="1"/>
</dbReference>
<evidence type="ECO:0000259" key="2">
    <source>
        <dbReference type="PROSITE" id="PS50195"/>
    </source>
</evidence>
<evidence type="ECO:0000256" key="1">
    <source>
        <dbReference type="SAM" id="MobiDB-lite"/>
    </source>
</evidence>
<dbReference type="Pfam" id="PF00787">
    <property type="entry name" value="PX"/>
    <property type="match status" value="1"/>
</dbReference>
<reference evidence="3" key="1">
    <citation type="submission" date="2021-06" db="EMBL/GenBank/DDBJ databases">
        <authorList>
            <person name="Hodson N. C."/>
            <person name="Mongue J. A."/>
            <person name="Jaron S. K."/>
        </authorList>
    </citation>
    <scope>NUCLEOTIDE SEQUENCE</scope>
</reference>
<comment type="caution">
    <text evidence="3">The sequence shown here is derived from an EMBL/GenBank/DDBJ whole genome shotgun (WGS) entry which is preliminary data.</text>
</comment>
<sequence length="458" mass="51931">MFWLEKIVDELEDTGPVINRFFLNVAIPKTEACSDSSGNFILYCIQYEGVYVEENDDGQLEKLVLRTTTIKRRFQEFLMLQSHMEESSLWRPHIKGIKAPNKWLNLSFTKSESTNLSQRKINLEKYLQQLCYHPVLGFCPQLRQFMAYGEEGFQAFASSDAIPLHRFDKLAKKFTGVFNSLRDALPSFEPELLTTNVTDPVGKSPTDNKAKSLFSSFLRAEKMDKMEESVKAMEDIDNTDSKPKDDSVNTDSNSGSNPSEIKSDIGINLPAEDFSFNSEPSVTNASETLNSESLAEGAMDAVYPLAVAATQLLCDVLWLPHHRPHSASVAAFLSISGKPFENYLQDFLDILFSKEAFLGYVEMATAAIKEWAKEEDNPVDQEPEIPGASEEDLKICLKQKIPVWVRWMWGRSRLDMTIDRLTKVCQETQINQDLILSLVELLFSKLVDSIELETEELK</sequence>
<proteinExistence type="predicted"/>
<organism evidence="3 4">
    <name type="scientific">Allacma fusca</name>
    <dbReference type="NCBI Taxonomy" id="39272"/>
    <lineage>
        <taxon>Eukaryota</taxon>
        <taxon>Metazoa</taxon>
        <taxon>Ecdysozoa</taxon>
        <taxon>Arthropoda</taxon>
        <taxon>Hexapoda</taxon>
        <taxon>Collembola</taxon>
        <taxon>Symphypleona</taxon>
        <taxon>Sminthuridae</taxon>
        <taxon>Allacma</taxon>
    </lineage>
</organism>
<dbReference type="InterPro" id="IPR001683">
    <property type="entry name" value="PX_dom"/>
</dbReference>
<dbReference type="EMBL" id="CAJVCH010353468">
    <property type="protein sequence ID" value="CAG7815828.1"/>
    <property type="molecule type" value="Genomic_DNA"/>
</dbReference>
<feature type="compositionally biased region" description="Basic and acidic residues" evidence="1">
    <location>
        <begin position="233"/>
        <end position="247"/>
    </location>
</feature>
<dbReference type="GO" id="GO:0035091">
    <property type="term" value="F:phosphatidylinositol binding"/>
    <property type="evidence" value="ECO:0007669"/>
    <property type="project" value="InterPro"/>
</dbReference>
<feature type="compositionally biased region" description="Polar residues" evidence="1">
    <location>
        <begin position="249"/>
        <end position="260"/>
    </location>
</feature>
<feature type="region of interest" description="Disordered" evidence="1">
    <location>
        <begin position="233"/>
        <end position="262"/>
    </location>
</feature>
<name>A0A8J2KFI7_9HEXA</name>
<evidence type="ECO:0000313" key="4">
    <source>
        <dbReference type="Proteomes" id="UP000708208"/>
    </source>
</evidence>
<dbReference type="SMART" id="SM00312">
    <property type="entry name" value="PX"/>
    <property type="match status" value="1"/>
</dbReference>
<dbReference type="PANTHER" id="PTHR22775">
    <property type="entry name" value="SORTING NEXIN"/>
    <property type="match status" value="1"/>
</dbReference>
<feature type="domain" description="PX" evidence="2">
    <location>
        <begin position="21"/>
        <end position="153"/>
    </location>
</feature>
<dbReference type="OrthoDB" id="8250972at2759"/>
<dbReference type="Proteomes" id="UP000708208">
    <property type="component" value="Unassembled WGS sequence"/>
</dbReference>
<evidence type="ECO:0000313" key="3">
    <source>
        <dbReference type="EMBL" id="CAG7815828.1"/>
    </source>
</evidence>
<protein>
    <recommendedName>
        <fullName evidence="2">PX domain-containing protein</fullName>
    </recommendedName>
</protein>
<dbReference type="AlphaFoldDB" id="A0A8J2KFI7"/>
<keyword evidence="4" id="KW-1185">Reference proteome</keyword>
<gene>
    <name evidence="3" type="ORF">AFUS01_LOCUS26479</name>
</gene>
<dbReference type="PROSITE" id="PS50195">
    <property type="entry name" value="PX"/>
    <property type="match status" value="1"/>
</dbReference>
<accession>A0A8J2KFI7</accession>